<accession>A0A158DN67</accession>
<dbReference type="PANTHER" id="PTHR11091">
    <property type="entry name" value="OXIDOREDUCTASE-RELATED"/>
    <property type="match status" value="1"/>
</dbReference>
<keyword evidence="4" id="KW-1185">Reference proteome</keyword>
<keyword evidence="2" id="KW-0560">Oxidoreductase</keyword>
<name>A0A158DN67_9BURK</name>
<dbReference type="RefSeq" id="WP_061179399.1">
    <property type="nucleotide sequence ID" value="NZ_FCOE02000043.1"/>
</dbReference>
<dbReference type="EMBL" id="FCOE02000043">
    <property type="protein sequence ID" value="SAK96071.1"/>
    <property type="molecule type" value="Genomic_DNA"/>
</dbReference>
<gene>
    <name evidence="3" type="ORF">AWB80_07173</name>
</gene>
<dbReference type="Proteomes" id="UP000054911">
    <property type="component" value="Unassembled WGS sequence"/>
</dbReference>
<dbReference type="InterPro" id="IPR043143">
    <property type="entry name" value="Mal/L-sulf/L-lact_DH-like_NADP"/>
</dbReference>
<protein>
    <submittedName>
        <fullName evidence="3">Malate/L-lactate dehydrogenase</fullName>
    </submittedName>
</protein>
<sequence length="344" mass="35745">MSASDDVTVSVKDLHTLARQALLEAGATPATAQATAQALVYADARGLSSHGVSRLPMYLAQLRNGRVDANAVPCIVRDKGAAFLVDACDGLAFGACELAIATGIERARTFGTAAASVTRSHHFGAGAYHLEAAGAAGLVGLAFSNSPGAMPAWGGTRPLFGTNPIAAVFPRANGAPLMIDLSMSQVARGRIMVAARDDQPIPQGWATAADGKPTTSARAALDGMMLPFGGAKGAMLALVVELLAAALSGAQFGAEAGSFLTEDGPRSGVGHLFWLIDPEALAGTQLYQRRIETLVELMLADPDVRLPGYRRQDIAARSERTGIVMNRALLSQLRALAKERTDTI</sequence>
<dbReference type="InterPro" id="IPR036111">
    <property type="entry name" value="Mal/L-sulfo/L-lacto_DH-like_sf"/>
</dbReference>
<evidence type="ECO:0000256" key="1">
    <source>
        <dbReference type="ARBA" id="ARBA00006056"/>
    </source>
</evidence>
<comment type="caution">
    <text evidence="3">The sequence shown here is derived from an EMBL/GenBank/DDBJ whole genome shotgun (WGS) entry which is preliminary data.</text>
</comment>
<dbReference type="OrthoDB" id="924592at2"/>
<dbReference type="STRING" id="1777141.AWB80_07173"/>
<dbReference type="PANTHER" id="PTHR11091:SF0">
    <property type="entry name" value="MALATE DEHYDROGENASE"/>
    <property type="match status" value="1"/>
</dbReference>
<proteinExistence type="inferred from homology"/>
<dbReference type="Gene3D" id="1.10.1530.10">
    <property type="match status" value="1"/>
</dbReference>
<evidence type="ECO:0000313" key="3">
    <source>
        <dbReference type="EMBL" id="SAK96071.1"/>
    </source>
</evidence>
<dbReference type="InterPro" id="IPR003767">
    <property type="entry name" value="Malate/L-lactate_DH-like"/>
</dbReference>
<organism evidence="3 4">
    <name type="scientific">Caballeronia pedi</name>
    <dbReference type="NCBI Taxonomy" id="1777141"/>
    <lineage>
        <taxon>Bacteria</taxon>
        <taxon>Pseudomonadati</taxon>
        <taxon>Pseudomonadota</taxon>
        <taxon>Betaproteobacteria</taxon>
        <taxon>Burkholderiales</taxon>
        <taxon>Burkholderiaceae</taxon>
        <taxon>Caballeronia</taxon>
    </lineage>
</organism>
<dbReference type="SUPFAM" id="SSF89733">
    <property type="entry name" value="L-sulfolactate dehydrogenase-like"/>
    <property type="match status" value="1"/>
</dbReference>
<reference evidence="3" key="1">
    <citation type="submission" date="2016-01" db="EMBL/GenBank/DDBJ databases">
        <authorList>
            <person name="Peeters C."/>
        </authorList>
    </citation>
    <scope>NUCLEOTIDE SEQUENCE [LARGE SCALE GENOMIC DNA]</scope>
    <source>
        <strain evidence="3">LMG 29323</strain>
    </source>
</reference>
<evidence type="ECO:0000256" key="2">
    <source>
        <dbReference type="ARBA" id="ARBA00023002"/>
    </source>
</evidence>
<dbReference type="AlphaFoldDB" id="A0A158DN67"/>
<dbReference type="GO" id="GO:0016491">
    <property type="term" value="F:oxidoreductase activity"/>
    <property type="evidence" value="ECO:0007669"/>
    <property type="project" value="UniProtKB-KW"/>
</dbReference>
<evidence type="ECO:0000313" key="4">
    <source>
        <dbReference type="Proteomes" id="UP000054911"/>
    </source>
</evidence>
<dbReference type="Gene3D" id="3.30.1370.60">
    <property type="entry name" value="Hypothetical oxidoreductase yiak, domain 2"/>
    <property type="match status" value="1"/>
</dbReference>
<dbReference type="InterPro" id="IPR043144">
    <property type="entry name" value="Mal/L-sulf/L-lact_DH-like_ah"/>
</dbReference>
<comment type="similarity">
    <text evidence="1">Belongs to the LDH2/MDH2 oxidoreductase family.</text>
</comment>
<dbReference type="Pfam" id="PF02615">
    <property type="entry name" value="Ldh_2"/>
    <property type="match status" value="1"/>
</dbReference>